<feature type="domain" description="Phage neck terminator protein gp12-like" evidence="1">
    <location>
        <begin position="212"/>
        <end position="302"/>
    </location>
</feature>
<dbReference type="Pfam" id="PF23961">
    <property type="entry name" value="Phage_tail_terminator_9"/>
    <property type="match status" value="1"/>
</dbReference>
<dbReference type="NCBIfam" id="NF047498">
    <property type="entry name" value="LIC_12616_fam"/>
    <property type="match status" value="1"/>
</dbReference>
<reference evidence="2 3" key="1">
    <citation type="journal article" date="2012" name="BMC Genomics">
        <title>Genomic basis of broad host range and environmental adaptability of Rhizobium tropici CIAT 899 and Rhizobium sp. PRF 81 which are used in inoculants for common bean (Phaseolus vulgaris L.).</title>
        <authorList>
            <person name="Ormeno-Orrillo E."/>
            <person name="Menna P."/>
            <person name="Almeida L.G."/>
            <person name="Ollero F.J."/>
            <person name="Nicolas M.F."/>
            <person name="Pains Rodrigues E."/>
            <person name="Shigueyoshi Nakatani A."/>
            <person name="Silva Batista J.S."/>
            <person name="Oliveira Chueire L.M."/>
            <person name="Souza R.C."/>
            <person name="Ribeiro Vasconcelos A.T."/>
            <person name="Megias M."/>
            <person name="Hungria M."/>
            <person name="Martinez-Romero E."/>
        </authorList>
    </citation>
    <scope>NUCLEOTIDE SEQUENCE [LARGE SCALE GENOMIC DNA]</scope>
    <source>
        <strain evidence="2 3">PRF 81</strain>
    </source>
</reference>
<proteinExistence type="predicted"/>
<keyword evidence="3" id="KW-1185">Reference proteome</keyword>
<dbReference type="PATRIC" id="fig|363754.4.peg.4030"/>
<dbReference type="InterPro" id="IPR057087">
    <property type="entry name" value="Gp12-like"/>
</dbReference>
<evidence type="ECO:0000313" key="2">
    <source>
        <dbReference type="EMBL" id="ENN86073.1"/>
    </source>
</evidence>
<dbReference type="RefSeq" id="WP_004121253.1">
    <property type="nucleotide sequence ID" value="NZ_AQHN01000072.1"/>
</dbReference>
<sequence length="312" mass="32621">MTLMAPSPTQSNIMTALRKFLLGILPNGNATFTGSIAGTTLTVSAITSGAINIGDAVLGEGVTPGQTIKAFGTGTGGTGTYTIAASQTLASAKLYTGVEVVQAQTNRVPEPAVPDFVTMTPIMQSRLETNVDSYEDVSFTAAIAGQTMTVSAVAFGTIAVGQTVFGVGVAALTKIIALGTGTGGIGTYMVSPTQTVPSRKMASGGEIFLQPTRITVQLDIHGPNSAENAQTISTLFRDDFAVQVFKASGFDVTPLYMSDPRQLPFENENAQIENRWVIDAVMQSNQIIRAPQQFADELDIAITEVEAAFPAN</sequence>
<dbReference type="STRING" id="363754.RHSP_32046"/>
<evidence type="ECO:0000313" key="3">
    <source>
        <dbReference type="Proteomes" id="UP000012429"/>
    </source>
</evidence>
<name>N6U767_9HYPH</name>
<organism evidence="2 3">
    <name type="scientific">Rhizobium freirei PRF 81</name>
    <dbReference type="NCBI Taxonomy" id="363754"/>
    <lineage>
        <taxon>Bacteria</taxon>
        <taxon>Pseudomonadati</taxon>
        <taxon>Pseudomonadota</taxon>
        <taxon>Alphaproteobacteria</taxon>
        <taxon>Hyphomicrobiales</taxon>
        <taxon>Rhizobiaceae</taxon>
        <taxon>Rhizobium/Agrobacterium group</taxon>
        <taxon>Rhizobium</taxon>
    </lineage>
</organism>
<dbReference type="EMBL" id="AQHN01000072">
    <property type="protein sequence ID" value="ENN86073.1"/>
    <property type="molecule type" value="Genomic_DNA"/>
</dbReference>
<dbReference type="AlphaFoldDB" id="N6U767"/>
<gene>
    <name evidence="2" type="ORF">RHSP_32046</name>
</gene>
<dbReference type="OrthoDB" id="7507242at2"/>
<protein>
    <recommendedName>
        <fullName evidence="1">Phage neck terminator protein gp12-like domain-containing protein</fullName>
    </recommendedName>
</protein>
<comment type="caution">
    <text evidence="2">The sequence shown here is derived from an EMBL/GenBank/DDBJ whole genome shotgun (WGS) entry which is preliminary data.</text>
</comment>
<dbReference type="Proteomes" id="UP000012429">
    <property type="component" value="Unassembled WGS sequence"/>
</dbReference>
<evidence type="ECO:0000259" key="1">
    <source>
        <dbReference type="Pfam" id="PF23961"/>
    </source>
</evidence>
<accession>N6U767</accession>